<name>A0A5M3N4J2_CONPW</name>
<protein>
    <submittedName>
        <fullName evidence="2">Uncharacterized protein</fullName>
    </submittedName>
</protein>
<evidence type="ECO:0000313" key="3">
    <source>
        <dbReference type="Proteomes" id="UP000053558"/>
    </source>
</evidence>
<dbReference type="AlphaFoldDB" id="A0A5M3N4J2"/>
<feature type="region of interest" description="Disordered" evidence="1">
    <location>
        <begin position="28"/>
        <end position="48"/>
    </location>
</feature>
<proteinExistence type="predicted"/>
<feature type="compositionally biased region" description="Basic and acidic residues" evidence="1">
    <location>
        <begin position="318"/>
        <end position="327"/>
    </location>
</feature>
<dbReference type="RefSeq" id="XP_007764343.1">
    <property type="nucleotide sequence ID" value="XM_007766153.1"/>
</dbReference>
<feature type="compositionally biased region" description="Basic and acidic residues" evidence="1">
    <location>
        <begin position="210"/>
        <end position="220"/>
    </location>
</feature>
<feature type="region of interest" description="Disordered" evidence="1">
    <location>
        <begin position="120"/>
        <end position="495"/>
    </location>
</feature>
<dbReference type="GeneID" id="19210048"/>
<comment type="caution">
    <text evidence="2">The sequence shown here is derived from an EMBL/GenBank/DDBJ whole genome shotgun (WGS) entry which is preliminary data.</text>
</comment>
<dbReference type="Proteomes" id="UP000053558">
    <property type="component" value="Unassembled WGS sequence"/>
</dbReference>
<feature type="non-terminal residue" evidence="2">
    <location>
        <position position="495"/>
    </location>
</feature>
<feature type="compositionally biased region" description="Basic residues" evidence="1">
    <location>
        <begin position="397"/>
        <end position="419"/>
    </location>
</feature>
<evidence type="ECO:0000313" key="2">
    <source>
        <dbReference type="EMBL" id="EIW85755.1"/>
    </source>
</evidence>
<dbReference type="KEGG" id="cput:CONPUDRAFT_80202"/>
<feature type="compositionally biased region" description="Basic and acidic residues" evidence="1">
    <location>
        <begin position="122"/>
        <end position="135"/>
    </location>
</feature>
<feature type="compositionally biased region" description="Basic and acidic residues" evidence="1">
    <location>
        <begin position="236"/>
        <end position="250"/>
    </location>
</feature>
<evidence type="ECO:0000256" key="1">
    <source>
        <dbReference type="SAM" id="MobiDB-lite"/>
    </source>
</evidence>
<feature type="compositionally biased region" description="Acidic residues" evidence="1">
    <location>
        <begin position="32"/>
        <end position="44"/>
    </location>
</feature>
<feature type="compositionally biased region" description="Acidic residues" evidence="1">
    <location>
        <begin position="359"/>
        <end position="385"/>
    </location>
</feature>
<feature type="compositionally biased region" description="Low complexity" evidence="1">
    <location>
        <begin position="140"/>
        <end position="152"/>
    </location>
</feature>
<reference evidence="3" key="1">
    <citation type="journal article" date="2012" name="Science">
        <title>The Paleozoic origin of enzymatic lignin decomposition reconstructed from 31 fungal genomes.</title>
        <authorList>
            <person name="Floudas D."/>
            <person name="Binder M."/>
            <person name="Riley R."/>
            <person name="Barry K."/>
            <person name="Blanchette R.A."/>
            <person name="Henrissat B."/>
            <person name="Martinez A.T."/>
            <person name="Otillar R."/>
            <person name="Spatafora J.W."/>
            <person name="Yadav J.S."/>
            <person name="Aerts A."/>
            <person name="Benoit I."/>
            <person name="Boyd A."/>
            <person name="Carlson A."/>
            <person name="Copeland A."/>
            <person name="Coutinho P.M."/>
            <person name="de Vries R.P."/>
            <person name="Ferreira P."/>
            <person name="Findley K."/>
            <person name="Foster B."/>
            <person name="Gaskell J."/>
            <person name="Glotzer D."/>
            <person name="Gorecki P."/>
            <person name="Heitman J."/>
            <person name="Hesse C."/>
            <person name="Hori C."/>
            <person name="Igarashi K."/>
            <person name="Jurgens J.A."/>
            <person name="Kallen N."/>
            <person name="Kersten P."/>
            <person name="Kohler A."/>
            <person name="Kuees U."/>
            <person name="Kumar T.K.A."/>
            <person name="Kuo A."/>
            <person name="LaButti K."/>
            <person name="Larrondo L.F."/>
            <person name="Lindquist E."/>
            <person name="Ling A."/>
            <person name="Lombard V."/>
            <person name="Lucas S."/>
            <person name="Lundell T."/>
            <person name="Martin R."/>
            <person name="McLaughlin D.J."/>
            <person name="Morgenstern I."/>
            <person name="Morin E."/>
            <person name="Murat C."/>
            <person name="Nagy L.G."/>
            <person name="Nolan M."/>
            <person name="Ohm R.A."/>
            <person name="Patyshakuliyeva A."/>
            <person name="Rokas A."/>
            <person name="Ruiz-Duenas F.J."/>
            <person name="Sabat G."/>
            <person name="Salamov A."/>
            <person name="Samejima M."/>
            <person name="Schmutz J."/>
            <person name="Slot J.C."/>
            <person name="St John F."/>
            <person name="Stenlid J."/>
            <person name="Sun H."/>
            <person name="Sun S."/>
            <person name="Syed K."/>
            <person name="Tsang A."/>
            <person name="Wiebenga A."/>
            <person name="Young D."/>
            <person name="Pisabarro A."/>
            <person name="Eastwood D.C."/>
            <person name="Martin F."/>
            <person name="Cullen D."/>
            <person name="Grigoriev I.V."/>
            <person name="Hibbett D.S."/>
        </authorList>
    </citation>
    <scope>NUCLEOTIDE SEQUENCE [LARGE SCALE GENOMIC DNA]</scope>
    <source>
        <strain evidence="3">RWD-64-598 SS2</strain>
    </source>
</reference>
<dbReference type="EMBL" id="JH711574">
    <property type="protein sequence ID" value="EIW85755.1"/>
    <property type="molecule type" value="Genomic_DNA"/>
</dbReference>
<keyword evidence="3" id="KW-1185">Reference proteome</keyword>
<dbReference type="OrthoDB" id="435460at2759"/>
<feature type="compositionally biased region" description="Acidic residues" evidence="1">
    <location>
        <begin position="176"/>
        <end position="186"/>
    </location>
</feature>
<gene>
    <name evidence="2" type="ORF">CONPUDRAFT_80202</name>
</gene>
<sequence>MLERLVRYLFSVSSSPLPSFSTHIYQATGPGFDDEDESDADEEGNSNNIKTFDKKDFAWVLRHPWQSWRERYRNHADAFDRRIAQIIADHEANYNEEYANPHGMDHRDRRNGPVGRHIKVGAVREDGDGGSERAVRRPSARSASMSRSPQRPMAKKRPRESEWSRASHPKRQRLQEEEEEEEEAEQADERPRKRKKAQNQDEGAVGSDVELPRSAEEARARARAKRKAGYIDITDDEGRPEENVHGRQESEDFPIDVDADLERPESPMGAAHQDVEDENEPLRTQATLVGTSAAPKTRLPAPPRGSPTRPSNSRKRREPVQDDERHSSPRAPSPTLVERPQREQRPLPRPRRAPQVPEPEPENEQEAEAEADGELEVDVEMEAEPQPEPQPEAQPRTTRRTTRRSVSRARSRSRSRSRSQPRVPPTPRMTRARSRSQSQARAAPAQTQTQSTMRVTRARSRSQSQEPQAQAREQALANPTRGRGRGRAGAPAPAL</sequence>
<accession>A0A5M3N4J2</accession>
<organism evidence="2 3">
    <name type="scientific">Coniophora puteana (strain RWD-64-598)</name>
    <name type="common">Brown rot fungus</name>
    <dbReference type="NCBI Taxonomy" id="741705"/>
    <lineage>
        <taxon>Eukaryota</taxon>
        <taxon>Fungi</taxon>
        <taxon>Dikarya</taxon>
        <taxon>Basidiomycota</taxon>
        <taxon>Agaricomycotina</taxon>
        <taxon>Agaricomycetes</taxon>
        <taxon>Agaricomycetidae</taxon>
        <taxon>Boletales</taxon>
        <taxon>Coniophorineae</taxon>
        <taxon>Coniophoraceae</taxon>
        <taxon>Coniophora</taxon>
    </lineage>
</organism>
<feature type="compositionally biased region" description="Low complexity" evidence="1">
    <location>
        <begin position="435"/>
        <end position="452"/>
    </location>
</feature>
<dbReference type="OMA" id="ERIMFEL"/>